<evidence type="ECO:0000313" key="2">
    <source>
        <dbReference type="Proteomes" id="UP000246678"/>
    </source>
</evidence>
<sequence>MKLVHSQEAPSTLVTLTRRVRVWWNDEWEEYAVWFENISAFGRVYRNPSEDYHTSDKEDALDTAAHWLAQDNEKD</sequence>
<reference evidence="2" key="1">
    <citation type="submission" date="2018-03" db="EMBL/GenBank/DDBJ databases">
        <title>Phage therapy in agriculture - a green tech approach to combat plant pathogenic bacteria.</title>
        <authorList>
            <person name="Djurhuus A.M."/>
            <person name="Carstens A.B."/>
            <person name="Hansen L.H."/>
        </authorList>
    </citation>
    <scope>NUCLEOTIDE SEQUENCE [LARGE SCALE GENOMIC DNA]</scope>
</reference>
<dbReference type="Proteomes" id="UP000246678">
    <property type="component" value="Segment"/>
</dbReference>
<dbReference type="EMBL" id="MH113815">
    <property type="protein sequence ID" value="AWD90726.1"/>
    <property type="molecule type" value="Genomic_DNA"/>
</dbReference>
<evidence type="ECO:0000313" key="1">
    <source>
        <dbReference type="EMBL" id="AWD90726.1"/>
    </source>
</evidence>
<dbReference type="GeneID" id="54991146"/>
<keyword evidence="2" id="KW-1185">Reference proteome</keyword>
<dbReference type="KEGG" id="vg:54991146"/>
<name>A0A2S1GMX6_9CAUD</name>
<protein>
    <submittedName>
        <fullName evidence="1">Uncharacterized protein</fullName>
    </submittedName>
</protein>
<dbReference type="RefSeq" id="YP_009800644.1">
    <property type="nucleotide sequence ID" value="NC_047957.1"/>
</dbReference>
<proteinExistence type="predicted"/>
<accession>A0A2S1GMX6</accession>
<organism evidence="1 2">
    <name type="scientific">Pseudomonas phage Alpheus</name>
    <dbReference type="NCBI Taxonomy" id="2163983"/>
    <lineage>
        <taxon>Viruses</taxon>
        <taxon>Duplodnaviria</taxon>
        <taxon>Heunggongvirae</taxon>
        <taxon>Uroviricota</taxon>
        <taxon>Caudoviricetes</taxon>
        <taxon>Autographivirales</taxon>
        <taxon>Autosignataviridae</taxon>
        <taxon>Colwellvirinae</taxon>
        <taxon>Nerthusvirus</taxon>
        <taxon>Nerthusvirus alpheus</taxon>
        <taxon>Uliginvirus alpheus</taxon>
    </lineage>
</organism>